<dbReference type="GO" id="GO:0005694">
    <property type="term" value="C:chromosome"/>
    <property type="evidence" value="ECO:0007669"/>
    <property type="project" value="UniProtKB-ARBA"/>
</dbReference>
<dbReference type="Pfam" id="PF13086">
    <property type="entry name" value="AAA_11"/>
    <property type="match status" value="1"/>
</dbReference>
<reference evidence="10" key="1">
    <citation type="journal article" date="2019" name="Gigascience">
        <title>De novo genome assembly of the endangered Acer yangbiense, a plant species with extremely small populations endemic to Yunnan Province, China.</title>
        <authorList>
            <person name="Yang J."/>
            <person name="Wariss H.M."/>
            <person name="Tao L."/>
            <person name="Zhang R."/>
            <person name="Yun Q."/>
            <person name="Hollingsworth P."/>
            <person name="Dao Z."/>
            <person name="Luo G."/>
            <person name="Guo H."/>
            <person name="Ma Y."/>
            <person name="Sun W."/>
        </authorList>
    </citation>
    <scope>NUCLEOTIDE SEQUENCE [LARGE SCALE GENOMIC DNA]</scope>
    <source>
        <strain evidence="10">cv. Malutang</strain>
    </source>
</reference>
<evidence type="ECO:0008006" key="11">
    <source>
        <dbReference type="Google" id="ProtNLM"/>
    </source>
</evidence>
<dbReference type="InterPro" id="IPR045529">
    <property type="entry name" value="DUF6469"/>
</dbReference>
<evidence type="ECO:0000259" key="6">
    <source>
        <dbReference type="Pfam" id="PF13086"/>
    </source>
</evidence>
<dbReference type="GO" id="GO:0016787">
    <property type="term" value="F:hydrolase activity"/>
    <property type="evidence" value="ECO:0007669"/>
    <property type="project" value="UniProtKB-KW"/>
</dbReference>
<dbReference type="EMBL" id="VAHF01000008">
    <property type="protein sequence ID" value="TXG56675.1"/>
    <property type="molecule type" value="Genomic_DNA"/>
</dbReference>
<feature type="region of interest" description="Disordered" evidence="5">
    <location>
        <begin position="1878"/>
        <end position="1910"/>
    </location>
</feature>
<dbReference type="InterPro" id="IPR039904">
    <property type="entry name" value="TRANK1"/>
</dbReference>
<name>A0A5C7HIU5_9ROSI</name>
<feature type="compositionally biased region" description="Polar residues" evidence="5">
    <location>
        <begin position="11"/>
        <end position="25"/>
    </location>
</feature>
<dbReference type="CDD" id="cd18808">
    <property type="entry name" value="SF1_C_Upf1"/>
    <property type="match status" value="1"/>
</dbReference>
<dbReference type="InterPro" id="IPR041677">
    <property type="entry name" value="DNA2/NAM7_AAA_11"/>
</dbReference>
<feature type="domain" description="DNA2/NAM7 helicase-like C-terminal" evidence="7">
    <location>
        <begin position="860"/>
        <end position="1056"/>
    </location>
</feature>
<organism evidence="9 10">
    <name type="scientific">Acer yangbiense</name>
    <dbReference type="NCBI Taxonomy" id="1000413"/>
    <lineage>
        <taxon>Eukaryota</taxon>
        <taxon>Viridiplantae</taxon>
        <taxon>Streptophyta</taxon>
        <taxon>Embryophyta</taxon>
        <taxon>Tracheophyta</taxon>
        <taxon>Spermatophyta</taxon>
        <taxon>Magnoliopsida</taxon>
        <taxon>eudicotyledons</taxon>
        <taxon>Gunneridae</taxon>
        <taxon>Pentapetalae</taxon>
        <taxon>rosids</taxon>
        <taxon>malvids</taxon>
        <taxon>Sapindales</taxon>
        <taxon>Sapindaceae</taxon>
        <taxon>Hippocastanoideae</taxon>
        <taxon>Acereae</taxon>
        <taxon>Acer</taxon>
    </lineage>
</organism>
<feature type="compositionally biased region" description="Low complexity" evidence="5">
    <location>
        <begin position="1886"/>
        <end position="1896"/>
    </location>
</feature>
<feature type="region of interest" description="Disordered" evidence="5">
    <location>
        <begin position="2040"/>
        <end position="2102"/>
    </location>
</feature>
<dbReference type="Proteomes" id="UP000323000">
    <property type="component" value="Chromosome 8"/>
</dbReference>
<evidence type="ECO:0000313" key="9">
    <source>
        <dbReference type="EMBL" id="TXG56675.1"/>
    </source>
</evidence>
<proteinExistence type="predicted"/>
<keyword evidence="1" id="KW-0547">Nucleotide-binding</keyword>
<comment type="caution">
    <text evidence="9">The sequence shown here is derived from an EMBL/GenBank/DDBJ whole genome shotgun (WGS) entry which is preliminary data.</text>
</comment>
<keyword evidence="10" id="KW-1185">Reference proteome</keyword>
<evidence type="ECO:0000259" key="8">
    <source>
        <dbReference type="Pfam" id="PF20073"/>
    </source>
</evidence>
<evidence type="ECO:0000256" key="2">
    <source>
        <dbReference type="ARBA" id="ARBA00022801"/>
    </source>
</evidence>
<keyword evidence="2" id="KW-0378">Hydrolase</keyword>
<gene>
    <name evidence="9" type="ORF">EZV62_017988</name>
</gene>
<dbReference type="GO" id="GO:0005524">
    <property type="term" value="F:ATP binding"/>
    <property type="evidence" value="ECO:0007669"/>
    <property type="project" value="UniProtKB-KW"/>
</dbReference>
<accession>A0A5C7HIU5</accession>
<dbReference type="PANTHER" id="PTHR21529">
    <property type="entry name" value="MAMMARY TURMOR VIRUS RECEPTOR HOMOLOG 1, 2 MTVR1, 2"/>
    <property type="match status" value="1"/>
</dbReference>
<feature type="compositionally biased region" description="Low complexity" evidence="5">
    <location>
        <begin position="2059"/>
        <end position="2071"/>
    </location>
</feature>
<dbReference type="InterPro" id="IPR047187">
    <property type="entry name" value="SF1_C_Upf1"/>
</dbReference>
<dbReference type="InterPro" id="IPR041679">
    <property type="entry name" value="DNA2/NAM7-like_C"/>
</dbReference>
<feature type="compositionally biased region" description="Polar residues" evidence="5">
    <location>
        <begin position="2042"/>
        <end position="2051"/>
    </location>
</feature>
<feature type="region of interest" description="Disordered" evidence="5">
    <location>
        <begin position="1"/>
        <end position="25"/>
    </location>
</feature>
<evidence type="ECO:0000259" key="7">
    <source>
        <dbReference type="Pfam" id="PF13087"/>
    </source>
</evidence>
<dbReference type="InterPro" id="IPR027417">
    <property type="entry name" value="P-loop_NTPase"/>
</dbReference>
<dbReference type="OrthoDB" id="1592896at2759"/>
<feature type="domain" description="DUF6469" evidence="8">
    <location>
        <begin position="295"/>
        <end position="427"/>
    </location>
</feature>
<dbReference type="GO" id="GO:0004386">
    <property type="term" value="F:helicase activity"/>
    <property type="evidence" value="ECO:0007669"/>
    <property type="project" value="UniProtKB-KW"/>
</dbReference>
<feature type="compositionally biased region" description="Polar residues" evidence="5">
    <location>
        <begin position="2072"/>
        <end position="2093"/>
    </location>
</feature>
<evidence type="ECO:0000256" key="5">
    <source>
        <dbReference type="SAM" id="MobiDB-lite"/>
    </source>
</evidence>
<protein>
    <recommendedName>
        <fullName evidence="11">UvrD-like helicase ATP-binding domain-containing protein</fullName>
    </recommendedName>
</protein>
<evidence type="ECO:0000256" key="4">
    <source>
        <dbReference type="ARBA" id="ARBA00022840"/>
    </source>
</evidence>
<dbReference type="PANTHER" id="PTHR21529:SF4">
    <property type="entry name" value="TPR AND ANKYRIN REPEAT-CONTAINING PROTEIN 1"/>
    <property type="match status" value="1"/>
</dbReference>
<feature type="domain" description="DNA2/NAM7 helicase helicase" evidence="6">
    <location>
        <begin position="466"/>
        <end position="851"/>
    </location>
</feature>
<sequence length="2102" mass="239644">MDNPLKPFVFSAQQPSTNGLNSDLSKTLGMNGLAKRARSKSENFGRKDAAVESLDTASVGNNEDCIDKEKSPYGPWLLVSYCRQGSKNLKGKNSRIGTDKTVVLKTGLKGSPANIRSSSIANRGSGSRFDVLSEDADITMIEGDQQGLIKGASTGAASKLESYRWVHVTDNIKGQSVPTDITVIDDGSVDNASVLRQLHEDVVNFVAQPVNHMKEEMKKGKESRKETSDDDDFFGTVFSWSLEDIFNKNLFKHKVQKIPESFHYLEEYFGSYVFPLLEETRTQLCSSMNTIARAPFAQIVYFEEIKPRTNLYNVTVDEWRNVFSNRGKEPYKTLPGDVLILADAKPESASDLQRAGRMWTFLLVKKIPEDEDENENEIGSTSTYFEVQSAKDIQLDDEKMKSMFVIFLTNVVPNRNIWNSLGMSGNLTIIKEILCIDPGVEENCERCCMQRKGIRNENFGPLLLTNLNDSQVKAISACLSKMHCYHKSSVDLIWGPPGTGKTKTLSIMLFNLLKMKCRTLVCAPTNVAIKEVASRVLKLVKESYGADSRRDNLFCPLGDILLFGNKDRLKVGAETEEIFMDYRIKRLQESFVQLTGWRHRFTSMIDFLQDCVLQYHIFLENELKKRERKKCKHRNKNANEIKQKKSKNKIDGNKAEMKSFLQFVRERFRHTATSLRNCLLLFLTHIPEKYILENNFQNMVTLIRLLQSFETLLLQHNVASKKLEELFSHSVEEYLSQSLLDEKYLLLQKTRSECHSLSSNLLNSLEELGLPMSMGKRSLKDFCFEKASLFFCTSTSSYNLHKVDMEPLSFLFIDEAAQLKESESTIPLKLMGIKHAILIGDECQLPAMVESSVSDEAGFGRSLFQRLSSLGHKKHLLNIQYRMHPSISFFPNSKFYHNQILDGPNVKSKCYEQCYLPGGMFGPYSFINILGGREELDEVGHSRRNMVEVSVVMNILQNLFKAWIRSKKKLSIGVVSPYKAQVVAIQQQLGHMYENRNGFVIKVKSVDGFQGGEEDIIIISTVRCNNGGYIGFLSDPKRVNVALTRARYCLWILGNERTLTRSASVWETLVRDAKDRQCFFNADEDKDLARAILEVKKEYDKFDELRNVERIPFRRQRRKRNIGVGRRSEEIHKTEQGFRESCSYEIKDNKSMKKFVKAFDSMDLRRNSLKSLNCFDELLLLEEESGSFVDASSIAKQRGDILLAADLLQKAGNFKEASSLTLNYVFFNSLWSHGSKGWPLKQFSKKEELLERAKSLAKSDSNQFYEFVCMEAEILSNDQTNLCRINFQFNASKIHKSIRGEILSARKILDVHLHSNTFEYEWEDELVLDPVMFSEEKISKSKVSIETLVYFWNYWKEKIVNILEYFGRLETQDVNDYRSYGDFCLNYLGVWKPDEVQYKNLGNFYLLLNSDADWVRELNNRYAQRRGKLLSIDVSLLVSAAQDYWNSELFSVGTEVLFNLEALYKHSVKSSKSMFCQFSSLAFIYDIAQFLLDAKFLCNQQHDVKELQKFVELPIKEFFGYLFPLDWRESSKKNMISLRGREVCKRILVEVISKCIGLKNKLSYGQIGSVAVMILGSGELHNELLEQVAKRCDGTSPWKAFLESLQGNMGSESEQGSVPCDNENELREVSLVQKFHGALLDTYGVKWRKTHDYISPACFLYLIERLLIMLSCFRGYFLTTKSSFVDWLIHLDGKTDPTPFLQTNVQQSMGHVLEFIVHIVQQHLHNKEDTVEWIRKCHNTNVKDYHSLVVLRLAVVVCLLHLNFGNCINSPLELLCVNYIANQLPQEFCDVLYRGRKRNFLNVNVNMIAEAFIKIGNPLVIVSLGENCSKFMCPDAIFVDMKVSRCKEDILGILFPKVKSTGATTLEATNLYREELPTDRCDKGKSSNASSSASASITDQDMNTQKTNDGNLVLNPGNIWKMFESLNLVDNENDQKNMKSNAATIKADIQKICCHLIAATNGLIRKKVFDSEDKSQLDEATGMLEELMQLYATLDVSEPELINNTSTVGELSKRLQSRRLTMEPFLNELCLQQCKGKESESDIASGSNCDKGNNDSKGKASTSSATNASKTRGSSNQETKNKGMTQNKFNKSIWQKRGQEHK</sequence>
<dbReference type="SUPFAM" id="SSF52540">
    <property type="entry name" value="P-loop containing nucleoside triphosphate hydrolases"/>
    <property type="match status" value="1"/>
</dbReference>
<feature type="compositionally biased region" description="Polar residues" evidence="5">
    <location>
        <begin position="1897"/>
        <end position="1910"/>
    </location>
</feature>
<evidence type="ECO:0000313" key="10">
    <source>
        <dbReference type="Proteomes" id="UP000323000"/>
    </source>
</evidence>
<dbReference type="Pfam" id="PF20073">
    <property type="entry name" value="DUF6469"/>
    <property type="match status" value="1"/>
</dbReference>
<evidence type="ECO:0000256" key="3">
    <source>
        <dbReference type="ARBA" id="ARBA00022806"/>
    </source>
</evidence>
<dbReference type="Pfam" id="PF13087">
    <property type="entry name" value="AAA_12"/>
    <property type="match status" value="1"/>
</dbReference>
<evidence type="ECO:0000256" key="1">
    <source>
        <dbReference type="ARBA" id="ARBA00022741"/>
    </source>
</evidence>
<dbReference type="FunFam" id="3.40.50.300:FF:000326">
    <property type="entry name" value="P-loop containing nucleoside triphosphate hydrolase"/>
    <property type="match status" value="1"/>
</dbReference>
<keyword evidence="3" id="KW-0347">Helicase</keyword>
<keyword evidence="4" id="KW-0067">ATP-binding</keyword>
<dbReference type="Gene3D" id="3.40.50.300">
    <property type="entry name" value="P-loop containing nucleotide triphosphate hydrolases"/>
    <property type="match status" value="2"/>
</dbReference>